<gene>
    <name evidence="3" type="ORF">GCM10023336_40370</name>
</gene>
<protein>
    <recommendedName>
        <fullName evidence="2">DUF1918 domain-containing protein</fullName>
    </recommendedName>
</protein>
<dbReference type="Gene3D" id="2.30.30.440">
    <property type="entry name" value="Domain of unknown function DUF1918"/>
    <property type="match status" value="1"/>
</dbReference>
<proteinExistence type="predicted"/>
<dbReference type="Pfam" id="PF08940">
    <property type="entry name" value="DUF1918"/>
    <property type="match status" value="1"/>
</dbReference>
<dbReference type="InterPro" id="IPR015035">
    <property type="entry name" value="DUF1918"/>
</dbReference>
<accession>A0ABP9KSR2</accession>
<dbReference type="Proteomes" id="UP001500124">
    <property type="component" value="Unassembled WGS sequence"/>
</dbReference>
<dbReference type="SUPFAM" id="SSF50118">
    <property type="entry name" value="Cell growth inhibitor/plasmid maintenance toxic component"/>
    <property type="match status" value="1"/>
</dbReference>
<sequence>MAPVGLVELPPIGGPPDWRTPHMGTACVGEVGSPARHTRKETRVNASVGDRYWVSHDGSGKEGRMVEILGVLGANGQPPYRVRGEDGVEAILSPGPDCVFERADRPERSGRFEE</sequence>
<reference evidence="4" key="1">
    <citation type="journal article" date="2019" name="Int. J. Syst. Evol. Microbiol.">
        <title>The Global Catalogue of Microorganisms (GCM) 10K type strain sequencing project: providing services to taxonomists for standard genome sequencing and annotation.</title>
        <authorList>
            <consortium name="The Broad Institute Genomics Platform"/>
            <consortium name="The Broad Institute Genome Sequencing Center for Infectious Disease"/>
            <person name="Wu L."/>
            <person name="Ma J."/>
        </authorList>
    </citation>
    <scope>NUCLEOTIDE SEQUENCE [LARGE SCALE GENOMIC DNA]</scope>
    <source>
        <strain evidence="4">JCM 18410</strain>
    </source>
</reference>
<evidence type="ECO:0000256" key="1">
    <source>
        <dbReference type="SAM" id="MobiDB-lite"/>
    </source>
</evidence>
<evidence type="ECO:0000313" key="3">
    <source>
        <dbReference type="EMBL" id="GAA5062213.1"/>
    </source>
</evidence>
<name>A0ABP9KSR2_9ACTN</name>
<comment type="caution">
    <text evidence="3">The sequence shown here is derived from an EMBL/GenBank/DDBJ whole genome shotgun (WGS) entry which is preliminary data.</text>
</comment>
<evidence type="ECO:0000259" key="2">
    <source>
        <dbReference type="Pfam" id="PF08940"/>
    </source>
</evidence>
<dbReference type="EMBL" id="BAABKC010000057">
    <property type="protein sequence ID" value="GAA5062213.1"/>
    <property type="molecule type" value="Genomic_DNA"/>
</dbReference>
<organism evidence="3 4">
    <name type="scientific">Streptomyces similanensis</name>
    <dbReference type="NCBI Taxonomy" id="1274988"/>
    <lineage>
        <taxon>Bacteria</taxon>
        <taxon>Bacillati</taxon>
        <taxon>Actinomycetota</taxon>
        <taxon>Actinomycetes</taxon>
        <taxon>Kitasatosporales</taxon>
        <taxon>Streptomycetaceae</taxon>
        <taxon>Streptomyces</taxon>
    </lineage>
</organism>
<evidence type="ECO:0000313" key="4">
    <source>
        <dbReference type="Proteomes" id="UP001500124"/>
    </source>
</evidence>
<keyword evidence="4" id="KW-1185">Reference proteome</keyword>
<feature type="domain" description="DUF1918" evidence="2">
    <location>
        <begin position="45"/>
        <end position="99"/>
    </location>
</feature>
<feature type="region of interest" description="Disordered" evidence="1">
    <location>
        <begin position="1"/>
        <end position="22"/>
    </location>
</feature>